<evidence type="ECO:0000313" key="1">
    <source>
        <dbReference type="EMBL" id="VDD38524.1"/>
    </source>
</evidence>
<reference evidence="1" key="1">
    <citation type="submission" date="2018-11" db="EMBL/GenBank/DDBJ databases">
        <authorList>
            <consortium name="Genoscope - CEA"/>
            <person name="William W."/>
        </authorList>
    </citation>
    <scope>NUCLEOTIDE SEQUENCE</scope>
</reference>
<sequence length="37" mass="4357">MEELELPSRLFETGYEPTGKKSVNNYFNLLHHSLAKY</sequence>
<accession>A0A3P6EUF8</accession>
<protein>
    <submittedName>
        <fullName evidence="1">Uncharacterized protein</fullName>
    </submittedName>
</protein>
<proteinExistence type="predicted"/>
<dbReference type="AlphaFoldDB" id="A0A3P6EUF8"/>
<name>A0A3P6EUF8_BRAOL</name>
<dbReference type="EMBL" id="LR031876">
    <property type="protein sequence ID" value="VDD38524.1"/>
    <property type="molecule type" value="Genomic_DNA"/>
</dbReference>
<gene>
    <name evidence="1" type="ORF">BOLC7T44084H</name>
</gene>
<organism evidence="1">
    <name type="scientific">Brassica oleracea</name>
    <name type="common">Wild cabbage</name>
    <dbReference type="NCBI Taxonomy" id="3712"/>
    <lineage>
        <taxon>Eukaryota</taxon>
        <taxon>Viridiplantae</taxon>
        <taxon>Streptophyta</taxon>
        <taxon>Embryophyta</taxon>
        <taxon>Tracheophyta</taxon>
        <taxon>Spermatophyta</taxon>
        <taxon>Magnoliopsida</taxon>
        <taxon>eudicotyledons</taxon>
        <taxon>Gunneridae</taxon>
        <taxon>Pentapetalae</taxon>
        <taxon>rosids</taxon>
        <taxon>malvids</taxon>
        <taxon>Brassicales</taxon>
        <taxon>Brassicaceae</taxon>
        <taxon>Brassiceae</taxon>
        <taxon>Brassica</taxon>
    </lineage>
</organism>